<reference evidence="2 3" key="1">
    <citation type="journal article" date="2023" name="Microbiol. Resour. Announc.">
        <title>Complete Genome Sequence of Imperialibacter roseus strain P4T.</title>
        <authorList>
            <person name="Tizabi D.R."/>
            <person name="Bachvaroff T."/>
            <person name="Hill R.T."/>
        </authorList>
    </citation>
    <scope>NUCLEOTIDE SEQUENCE [LARGE SCALE GENOMIC DNA]</scope>
    <source>
        <strain evidence="2 3">P4T</strain>
    </source>
</reference>
<proteinExistence type="predicted"/>
<name>A0ABZ0IS11_9BACT</name>
<gene>
    <name evidence="2" type="ORF">RT717_00810</name>
</gene>
<dbReference type="RefSeq" id="WP_317489846.1">
    <property type="nucleotide sequence ID" value="NZ_CP136051.1"/>
</dbReference>
<dbReference type="EMBL" id="CP136051">
    <property type="protein sequence ID" value="WOK07160.1"/>
    <property type="molecule type" value="Genomic_DNA"/>
</dbReference>
<feature type="transmembrane region" description="Helical" evidence="1">
    <location>
        <begin position="79"/>
        <end position="97"/>
    </location>
</feature>
<evidence type="ECO:0000313" key="3">
    <source>
        <dbReference type="Proteomes" id="UP001302349"/>
    </source>
</evidence>
<organism evidence="2 3">
    <name type="scientific">Imperialibacter roseus</name>
    <dbReference type="NCBI Taxonomy" id="1324217"/>
    <lineage>
        <taxon>Bacteria</taxon>
        <taxon>Pseudomonadati</taxon>
        <taxon>Bacteroidota</taxon>
        <taxon>Cytophagia</taxon>
        <taxon>Cytophagales</taxon>
        <taxon>Flammeovirgaceae</taxon>
        <taxon>Imperialibacter</taxon>
    </lineage>
</organism>
<keyword evidence="1" id="KW-0812">Transmembrane</keyword>
<evidence type="ECO:0000256" key="1">
    <source>
        <dbReference type="SAM" id="Phobius"/>
    </source>
</evidence>
<feature type="transmembrane region" description="Helical" evidence="1">
    <location>
        <begin position="149"/>
        <end position="170"/>
    </location>
</feature>
<keyword evidence="1" id="KW-1133">Transmembrane helix</keyword>
<evidence type="ECO:0000313" key="2">
    <source>
        <dbReference type="EMBL" id="WOK07160.1"/>
    </source>
</evidence>
<sequence>MINNPNYPLRSLGLFILPLVVCLGLMRSVSLPNEKALQPYKSLIIALEFVHSSSDVVNTLEVLDKEEILGLDRVNYFDFVFMAVYSSFLAFFIYKLGVVSNQPLVKSMAWAGLVIFSSDLLENIMMLRITSGYMEGGMSFSPYINFLPLFTWAKWGLLAAVFAWLGTLLIQKGSLSKMLSLILFLPGILLALSVVDYFSWINRFTTSIFLAFIILLIFAVCFRKTEQYKA</sequence>
<feature type="transmembrane region" description="Helical" evidence="1">
    <location>
        <begin position="12"/>
        <end position="30"/>
    </location>
</feature>
<feature type="transmembrane region" description="Helical" evidence="1">
    <location>
        <begin position="179"/>
        <end position="198"/>
    </location>
</feature>
<protein>
    <submittedName>
        <fullName evidence="2">Uncharacterized protein</fullName>
    </submittedName>
</protein>
<accession>A0ABZ0IS11</accession>
<feature type="transmembrane region" description="Helical" evidence="1">
    <location>
        <begin position="109"/>
        <end position="129"/>
    </location>
</feature>
<feature type="transmembrane region" description="Helical" evidence="1">
    <location>
        <begin position="204"/>
        <end position="222"/>
    </location>
</feature>
<dbReference type="Proteomes" id="UP001302349">
    <property type="component" value="Chromosome"/>
</dbReference>
<keyword evidence="1" id="KW-0472">Membrane</keyword>
<keyword evidence="3" id="KW-1185">Reference proteome</keyword>